<organism evidence="4 5">
    <name type="scientific">Strongylocentrotus purpuratus</name>
    <name type="common">Purple sea urchin</name>
    <dbReference type="NCBI Taxonomy" id="7668"/>
    <lineage>
        <taxon>Eukaryota</taxon>
        <taxon>Metazoa</taxon>
        <taxon>Echinodermata</taxon>
        <taxon>Eleutherozoa</taxon>
        <taxon>Echinozoa</taxon>
        <taxon>Echinoidea</taxon>
        <taxon>Euechinoidea</taxon>
        <taxon>Echinacea</taxon>
        <taxon>Camarodonta</taxon>
        <taxon>Echinidea</taxon>
        <taxon>Strongylocentrotidae</taxon>
        <taxon>Strongylocentrotus</taxon>
    </lineage>
</organism>
<dbReference type="AlphaFoldDB" id="A0A7M7NIR7"/>
<dbReference type="PANTHER" id="PTHR12582:SF41">
    <property type="entry name" value="UNC5C-LIKE PROTEIN"/>
    <property type="match status" value="1"/>
</dbReference>
<dbReference type="SUPFAM" id="SSF47986">
    <property type="entry name" value="DEATH domain"/>
    <property type="match status" value="1"/>
</dbReference>
<dbReference type="OrthoDB" id="10131608at2759"/>
<dbReference type="Gene3D" id="1.10.533.10">
    <property type="entry name" value="Death Domain, Fas"/>
    <property type="match status" value="2"/>
</dbReference>
<dbReference type="OMA" id="NAGHDEI"/>
<comment type="similarity">
    <text evidence="1">Belongs to the unc-5 family.</text>
</comment>
<dbReference type="SMART" id="SM00218">
    <property type="entry name" value="ZU5"/>
    <property type="match status" value="1"/>
</dbReference>
<dbReference type="InterPro" id="IPR037936">
    <property type="entry name" value="UNC5A-D"/>
</dbReference>
<feature type="region of interest" description="Disordered" evidence="2">
    <location>
        <begin position="89"/>
        <end position="146"/>
    </location>
</feature>
<evidence type="ECO:0000256" key="1">
    <source>
        <dbReference type="RuleBase" id="RU367033"/>
    </source>
</evidence>
<dbReference type="InterPro" id="IPR000488">
    <property type="entry name" value="Death_dom"/>
</dbReference>
<reference evidence="5" key="1">
    <citation type="submission" date="2015-02" db="EMBL/GenBank/DDBJ databases">
        <title>Genome sequencing for Strongylocentrotus purpuratus.</title>
        <authorList>
            <person name="Murali S."/>
            <person name="Liu Y."/>
            <person name="Vee V."/>
            <person name="English A."/>
            <person name="Wang M."/>
            <person name="Skinner E."/>
            <person name="Han Y."/>
            <person name="Muzny D.M."/>
            <person name="Worley K.C."/>
            <person name="Gibbs R.A."/>
        </authorList>
    </citation>
    <scope>NUCLEOTIDE SEQUENCE</scope>
</reference>
<dbReference type="KEGG" id="spu:105440953"/>
<comment type="function">
    <text evidence="1">Receptor for netrin required for axon guidance. Mediates axon repulsion of neuronal growth cones in the developing nervous system upon ligand binding.</text>
</comment>
<accession>A0A7M7NIR7</accession>
<keyword evidence="1" id="KW-0675">Receptor</keyword>
<feature type="compositionally biased region" description="Basic and acidic residues" evidence="2">
    <location>
        <begin position="129"/>
        <end position="143"/>
    </location>
</feature>
<dbReference type="PROSITE" id="PS50017">
    <property type="entry name" value="DEATH_DOMAIN"/>
    <property type="match status" value="1"/>
</dbReference>
<dbReference type="RefSeq" id="XP_030837231.1">
    <property type="nucleotide sequence ID" value="XM_030981371.1"/>
</dbReference>
<keyword evidence="1" id="KW-0393">Immunoglobulin domain</keyword>
<dbReference type="Proteomes" id="UP000007110">
    <property type="component" value="Unassembled WGS sequence"/>
</dbReference>
<protein>
    <recommendedName>
        <fullName evidence="1">Netrin receptor UNC5</fullName>
    </recommendedName>
</protein>
<evidence type="ECO:0000313" key="4">
    <source>
        <dbReference type="EnsemblMetazoa" id="XP_030837231"/>
    </source>
</evidence>
<dbReference type="InterPro" id="IPR000906">
    <property type="entry name" value="ZU5_dom"/>
</dbReference>
<dbReference type="CDD" id="cd01670">
    <property type="entry name" value="Death"/>
    <property type="match status" value="1"/>
</dbReference>
<comment type="subcellular location">
    <subcellularLocation>
        <location evidence="1">Cell membrane</location>
        <topology evidence="1">Single-pass type I membrane protein</topology>
    </subcellularLocation>
</comment>
<name>A0A7M7NIR7_STRPU</name>
<feature type="compositionally biased region" description="Basic and acidic residues" evidence="2">
    <location>
        <begin position="89"/>
        <end position="102"/>
    </location>
</feature>
<dbReference type="EnsemblMetazoa" id="XM_030981371">
    <property type="protein sequence ID" value="XP_030837231"/>
    <property type="gene ID" value="LOC105440953"/>
</dbReference>
<dbReference type="GO" id="GO:0005886">
    <property type="term" value="C:plasma membrane"/>
    <property type="evidence" value="ECO:0007669"/>
    <property type="project" value="UniProtKB-SubCell"/>
</dbReference>
<evidence type="ECO:0000256" key="2">
    <source>
        <dbReference type="SAM" id="MobiDB-lite"/>
    </source>
</evidence>
<keyword evidence="1" id="KW-0217">Developmental protein</keyword>
<dbReference type="GO" id="GO:0005042">
    <property type="term" value="F:netrin receptor activity"/>
    <property type="evidence" value="ECO:0007669"/>
    <property type="project" value="UniProtKB-UniRule"/>
</dbReference>
<dbReference type="PANTHER" id="PTHR12582">
    <property type="entry name" value="NETRIN RECEPTOR UNC5"/>
    <property type="match status" value="1"/>
</dbReference>
<evidence type="ECO:0000313" key="5">
    <source>
        <dbReference type="Proteomes" id="UP000007110"/>
    </source>
</evidence>
<evidence type="ECO:0000259" key="3">
    <source>
        <dbReference type="PROSITE" id="PS50017"/>
    </source>
</evidence>
<sequence length="709" mass="79188">MTVRSRGDIPDRTLLELGRQIASAKKFYEIGEKLGFNKTELQHIEHRTLNNRKDANIQMLSRWKASQTSGPKAKQTLKLVWKSLQDASKAEQTEDEEKEKVSQEMGVNSTSPSDQRREQVNAVEPEDMEIFRNSDSDGDKSGEDIDLCGGSPSTGEQCSVALSVNCLSLAWELGKALRLDDDVIVGYVAPPDSAAMNKLALQLLKKWWKRVGSQEKTVLMTKLLQDYNIQDCNAGHDEISRKICTTPDLLDFSQRLNLAASEVVQVMSTCVSFPPTSIRHIVLQMLQEWVRRGGTRQRLLEISQAFHFNDAADKIATEIERHPGFLDPFSHGIIDHDGGELKLDELDMRVSIPAGAIPKETRSMVTLRVPSCCLSKIPLKDGEVLITPVIECSFTQELLKPATVALPQFIHPEQHQDDLRVSLYTKLGPGTFGHRSVLPNTPRGFHISEDVVDFPTHHLQQCALSSSNFRGVQYTCEVHLPLFMTPSQKSTLRICIAHPCNRYPAEMRRRQESLSEPFYQLATVIKFSLESKEDDLKLLCLSDSEKVQETVPVRGLLKGECNTLDFELMSSPDEGGAKSICLRIEQGTSTLAEQHMPTSMEVEPDYGASQTFGQIKFASDNMLKVLSGVVCAIKDARDLGYQLGFSHSTVEKYLDRADSSGSSVSSSGFREMLCDWRRCVRPNEQVSKLRLALEKAGLSYASEVLLPEI</sequence>
<feature type="domain" description="Death" evidence="3">
    <location>
        <begin position="29"/>
        <end position="100"/>
    </location>
</feature>
<reference evidence="4" key="2">
    <citation type="submission" date="2021-01" db="UniProtKB">
        <authorList>
            <consortium name="EnsemblMetazoa"/>
        </authorList>
    </citation>
    <scope>IDENTIFICATION</scope>
</reference>
<dbReference type="GeneID" id="105440953"/>
<dbReference type="Gene3D" id="2.60.220.30">
    <property type="match status" value="1"/>
</dbReference>
<proteinExistence type="inferred from homology"/>
<keyword evidence="5" id="KW-1185">Reference proteome</keyword>
<dbReference type="InParanoid" id="A0A7M7NIR7"/>
<dbReference type="InterPro" id="IPR011029">
    <property type="entry name" value="DEATH-like_dom_sf"/>
</dbReference>
<dbReference type="Pfam" id="PF00791">
    <property type="entry name" value="ZU5"/>
    <property type="match status" value="1"/>
</dbReference>